<evidence type="ECO:0000256" key="1">
    <source>
        <dbReference type="SAM" id="MobiDB-lite"/>
    </source>
</evidence>
<reference evidence="2 3" key="1">
    <citation type="journal article" date="2018" name="MBio">
        <title>Comparative Genomics Reveals the Core Gene Toolbox for the Fungus-Insect Symbiosis.</title>
        <authorList>
            <person name="Wang Y."/>
            <person name="Stata M."/>
            <person name="Wang W."/>
            <person name="Stajich J.E."/>
            <person name="White M.M."/>
            <person name="Moncalvo J.M."/>
        </authorList>
    </citation>
    <scope>NUCLEOTIDE SEQUENCE [LARGE SCALE GENOMIC DNA]</scope>
    <source>
        <strain evidence="2 3">SWE-8-4</strain>
    </source>
</reference>
<evidence type="ECO:0000313" key="3">
    <source>
        <dbReference type="Proteomes" id="UP000245383"/>
    </source>
</evidence>
<sequence>MSATENSAFLSKEELELKAKLEKKFGGNRQQSSTDNTNRLYTKKRKTVQSNMEDNSDSKAALVRTSEKAKRDASSKEKSTINEPTPNTVQSTATPSMKKKVVKTTFLDELLSSRKKKK</sequence>
<accession>A0A2T9YWT9</accession>
<protein>
    <submittedName>
        <fullName evidence="2">Uncharacterized protein</fullName>
    </submittedName>
</protein>
<feature type="compositionally biased region" description="Polar residues" evidence="1">
    <location>
        <begin position="28"/>
        <end position="40"/>
    </location>
</feature>
<feature type="compositionally biased region" description="Polar residues" evidence="1">
    <location>
        <begin position="81"/>
        <end position="95"/>
    </location>
</feature>
<feature type="compositionally biased region" description="Basic and acidic residues" evidence="1">
    <location>
        <begin position="65"/>
        <end position="80"/>
    </location>
</feature>
<feature type="region of interest" description="Disordered" evidence="1">
    <location>
        <begin position="21"/>
        <end position="97"/>
    </location>
</feature>
<name>A0A2T9YWT9_9FUNG</name>
<evidence type="ECO:0000313" key="2">
    <source>
        <dbReference type="EMBL" id="PVU96788.1"/>
    </source>
</evidence>
<proteinExistence type="predicted"/>
<comment type="caution">
    <text evidence="2">The sequence shown here is derived from an EMBL/GenBank/DDBJ whole genome shotgun (WGS) entry which is preliminary data.</text>
</comment>
<dbReference type="AlphaFoldDB" id="A0A2T9YWT9"/>
<organism evidence="2 3">
    <name type="scientific">Smittium simulii</name>
    <dbReference type="NCBI Taxonomy" id="133385"/>
    <lineage>
        <taxon>Eukaryota</taxon>
        <taxon>Fungi</taxon>
        <taxon>Fungi incertae sedis</taxon>
        <taxon>Zoopagomycota</taxon>
        <taxon>Kickxellomycotina</taxon>
        <taxon>Harpellomycetes</taxon>
        <taxon>Harpellales</taxon>
        <taxon>Legeriomycetaceae</taxon>
        <taxon>Smittium</taxon>
    </lineage>
</organism>
<dbReference type="Proteomes" id="UP000245383">
    <property type="component" value="Unassembled WGS sequence"/>
</dbReference>
<keyword evidence="3" id="KW-1185">Reference proteome</keyword>
<gene>
    <name evidence="2" type="ORF">BB561_000972</name>
</gene>
<dbReference type="EMBL" id="MBFR01000024">
    <property type="protein sequence ID" value="PVU96788.1"/>
    <property type="molecule type" value="Genomic_DNA"/>
</dbReference>